<dbReference type="Proteomes" id="UP000824881">
    <property type="component" value="Unassembled WGS sequence"/>
</dbReference>
<organism evidence="1 2">
    <name type="scientific">Pleurotus cornucopiae</name>
    <name type="common">Cornucopia mushroom</name>
    <dbReference type="NCBI Taxonomy" id="5321"/>
    <lineage>
        <taxon>Eukaryota</taxon>
        <taxon>Fungi</taxon>
        <taxon>Dikarya</taxon>
        <taxon>Basidiomycota</taxon>
        <taxon>Agaricomycotina</taxon>
        <taxon>Agaricomycetes</taxon>
        <taxon>Agaricomycetidae</taxon>
        <taxon>Agaricales</taxon>
        <taxon>Pleurotineae</taxon>
        <taxon>Pleurotaceae</taxon>
        <taxon>Pleurotus</taxon>
    </lineage>
</organism>
<evidence type="ECO:0000313" key="1">
    <source>
        <dbReference type="EMBL" id="KAG9225839.1"/>
    </source>
</evidence>
<proteinExistence type="predicted"/>
<keyword evidence="2" id="KW-1185">Reference proteome</keyword>
<reference evidence="1 2" key="1">
    <citation type="journal article" date="2021" name="Appl. Environ. Microbiol.">
        <title>Genetic linkage and physical mapping for an oyster mushroom Pleurotus cornucopiae and QTL analysis for the trait cap color.</title>
        <authorList>
            <person name="Zhang Y."/>
            <person name="Gao W."/>
            <person name="Sonnenberg A."/>
            <person name="Chen Q."/>
            <person name="Zhang J."/>
            <person name="Huang C."/>
        </authorList>
    </citation>
    <scope>NUCLEOTIDE SEQUENCE [LARGE SCALE GENOMIC DNA]</scope>
    <source>
        <strain evidence="1">CCMSSC00406</strain>
    </source>
</reference>
<accession>A0ACB7J5N3</accession>
<protein>
    <submittedName>
        <fullName evidence="1">Uncharacterized protein</fullName>
    </submittedName>
</protein>
<dbReference type="EMBL" id="WQMT02000002">
    <property type="protein sequence ID" value="KAG9225839.1"/>
    <property type="molecule type" value="Genomic_DNA"/>
</dbReference>
<evidence type="ECO:0000313" key="2">
    <source>
        <dbReference type="Proteomes" id="UP000824881"/>
    </source>
</evidence>
<comment type="caution">
    <text evidence="1">The sequence shown here is derived from an EMBL/GenBank/DDBJ whole genome shotgun (WGS) entry which is preliminary data.</text>
</comment>
<gene>
    <name evidence="1" type="ORF">CCMSSC00406_0008367</name>
</gene>
<name>A0ACB7J5N3_PLECO</name>
<sequence length="106" mass="10898">MFSKQFILVATALTTLAVATPTDMTRRTTPASSCTTGSVSCCNTSGTAKDESIAKELALLGIMVDDVDALIGVSCSPITVIGAGGASCSSQTLCCEDNEFRETSYS</sequence>